<reference evidence="2" key="2">
    <citation type="submission" date="2020-10" db="UniProtKB">
        <authorList>
            <consortium name="WormBaseParasite"/>
        </authorList>
    </citation>
    <scope>IDENTIFICATION</scope>
</reference>
<sequence>MTQELTSNELETLINDAQKMSNYDAYIKKGDVDQLKSDVMWFIETVLEKQALTHAAVRDNFASAIDKPPEEMLDLEFIDFITGSKCVLGDDFWTTILDGEYVLLRSSVLDIALVLEPKNSITKRKIDEATLRSMIKDELIDEKAKNVIIDVLQNAELGSELSISTAENDLNAHLGPRWTLFVSFEEAVPIYTFAKPSEFIHFGDDAVTILVAYHPVPIVECFDHLTIDDITKFETHGAVAKKHVDKNFRENLVEKLKGISTTNQAVEHVKDLLGDCPCHLIAFAKAVSPPSFDSYATLTIKQYTLLIVF</sequence>
<reference evidence="1" key="1">
    <citation type="journal article" date="2013" name="Genetics">
        <title>The draft genome and transcriptome of Panagrellus redivivus are shaped by the harsh demands of a free-living lifestyle.</title>
        <authorList>
            <person name="Srinivasan J."/>
            <person name="Dillman A.R."/>
            <person name="Macchietto M.G."/>
            <person name="Heikkinen L."/>
            <person name="Lakso M."/>
            <person name="Fracchia K.M."/>
            <person name="Antoshechkin I."/>
            <person name="Mortazavi A."/>
            <person name="Wong G."/>
            <person name="Sternberg P.W."/>
        </authorList>
    </citation>
    <scope>NUCLEOTIDE SEQUENCE [LARGE SCALE GENOMIC DNA]</scope>
    <source>
        <strain evidence="1">MT8872</strain>
    </source>
</reference>
<evidence type="ECO:0000313" key="1">
    <source>
        <dbReference type="Proteomes" id="UP000492821"/>
    </source>
</evidence>
<name>A0A7E4VMA4_PANRE</name>
<dbReference type="Proteomes" id="UP000492821">
    <property type="component" value="Unassembled WGS sequence"/>
</dbReference>
<organism evidence="1 2">
    <name type="scientific">Panagrellus redivivus</name>
    <name type="common">Microworm</name>
    <dbReference type="NCBI Taxonomy" id="6233"/>
    <lineage>
        <taxon>Eukaryota</taxon>
        <taxon>Metazoa</taxon>
        <taxon>Ecdysozoa</taxon>
        <taxon>Nematoda</taxon>
        <taxon>Chromadorea</taxon>
        <taxon>Rhabditida</taxon>
        <taxon>Tylenchina</taxon>
        <taxon>Panagrolaimomorpha</taxon>
        <taxon>Panagrolaimoidea</taxon>
        <taxon>Panagrolaimidae</taxon>
        <taxon>Panagrellus</taxon>
    </lineage>
</organism>
<keyword evidence="1" id="KW-1185">Reference proteome</keyword>
<evidence type="ECO:0000313" key="2">
    <source>
        <dbReference type="WBParaSite" id="Pan_g22931.t1"/>
    </source>
</evidence>
<dbReference type="AlphaFoldDB" id="A0A7E4VMA4"/>
<accession>A0A7E4VMA4</accession>
<protein>
    <submittedName>
        <fullName evidence="2">DUF4238 domain-containing protein</fullName>
    </submittedName>
</protein>
<dbReference type="WBParaSite" id="Pan_g22931.t1">
    <property type="protein sequence ID" value="Pan_g22931.t1"/>
    <property type="gene ID" value="Pan_g22931"/>
</dbReference>
<proteinExistence type="predicted"/>